<dbReference type="Proteomes" id="UP000321945">
    <property type="component" value="Unassembled WGS sequence"/>
</dbReference>
<keyword evidence="1" id="KW-0732">Signal</keyword>
<gene>
    <name evidence="2" type="ORF">ESV24_08845</name>
</gene>
<name>A0A5C6YP96_9FLAO</name>
<evidence type="ECO:0000256" key="1">
    <source>
        <dbReference type="SAM" id="SignalP"/>
    </source>
</evidence>
<dbReference type="OrthoDB" id="1442930at2"/>
<comment type="caution">
    <text evidence="2">The sequence shown here is derived from an EMBL/GenBank/DDBJ whole genome shotgun (WGS) entry which is preliminary data.</text>
</comment>
<dbReference type="EMBL" id="VORU01000006">
    <property type="protein sequence ID" value="TXD69139.1"/>
    <property type="molecule type" value="Genomic_DNA"/>
</dbReference>
<evidence type="ECO:0000313" key="2">
    <source>
        <dbReference type="EMBL" id="TXD69139.1"/>
    </source>
</evidence>
<organism evidence="2 3">
    <name type="scientific">Aequorivita lipolytica</name>
    <dbReference type="NCBI Taxonomy" id="153267"/>
    <lineage>
        <taxon>Bacteria</taxon>
        <taxon>Pseudomonadati</taxon>
        <taxon>Bacteroidota</taxon>
        <taxon>Flavobacteriia</taxon>
        <taxon>Flavobacteriales</taxon>
        <taxon>Flavobacteriaceae</taxon>
        <taxon>Aequorivita</taxon>
    </lineage>
</organism>
<protein>
    <submittedName>
        <fullName evidence="2">Uncharacterized protein</fullName>
    </submittedName>
</protein>
<keyword evidence="3" id="KW-1185">Reference proteome</keyword>
<sequence length="207" mass="22925">MNKVTFLLLFIMNIGFAQVGVGTLNPQAELDINGSLLVQQEFVTGSLPTVKITDENFKLLTRLTNSSPVGEIRVLNVDSLTVAPINVVNYRFDNIYLDNLTDVDLQYDANKYIVGVANFRYVGDAIKKIATGGTNSIGAFVVRTFIQNGTWHLEIRNRFLDITDGTEGIQYYVTFIIYDKSYFKNLPAITTNLNGSQIGVASSVPNL</sequence>
<accession>A0A5C6YP96</accession>
<feature type="chain" id="PRO_5023149046" evidence="1">
    <location>
        <begin position="18"/>
        <end position="207"/>
    </location>
</feature>
<evidence type="ECO:0000313" key="3">
    <source>
        <dbReference type="Proteomes" id="UP000321945"/>
    </source>
</evidence>
<feature type="signal peptide" evidence="1">
    <location>
        <begin position="1"/>
        <end position="17"/>
    </location>
</feature>
<dbReference type="AlphaFoldDB" id="A0A5C6YP96"/>
<reference evidence="2 3" key="1">
    <citation type="submission" date="2019-08" db="EMBL/GenBank/DDBJ databases">
        <title>Genome of Aequorivita lipolytica Y10-2 (type strain).</title>
        <authorList>
            <person name="Bowman J.P."/>
        </authorList>
    </citation>
    <scope>NUCLEOTIDE SEQUENCE [LARGE SCALE GENOMIC DNA]</scope>
    <source>
        <strain evidence="2 3">Y10-2</strain>
    </source>
</reference>
<proteinExistence type="predicted"/>
<dbReference type="RefSeq" id="WP_146743152.1">
    <property type="nucleotide sequence ID" value="NZ_CBCRZQ010000005.1"/>
</dbReference>